<gene>
    <name evidence="11" type="ORF">BD821_10746</name>
</gene>
<dbReference type="GO" id="GO:0006537">
    <property type="term" value="P:glutamate biosynthetic process"/>
    <property type="evidence" value="ECO:0007669"/>
    <property type="project" value="TreeGrafter"/>
</dbReference>
<dbReference type="RefSeq" id="WP_104409791.1">
    <property type="nucleotide sequence ID" value="NZ_PTIS01000007.1"/>
</dbReference>
<dbReference type="PANTHER" id="PTHR43571:SF1">
    <property type="entry name" value="NADP-SPECIFIC GLUTAMATE DEHYDROGENASE 1-RELATED"/>
    <property type="match status" value="1"/>
</dbReference>
<dbReference type="FunFam" id="3.40.50.10860:FF:000002">
    <property type="entry name" value="Glutamate dehydrogenase"/>
    <property type="match status" value="1"/>
</dbReference>
<evidence type="ECO:0000256" key="6">
    <source>
        <dbReference type="PIRSR" id="PIRSR000185-1"/>
    </source>
</evidence>
<dbReference type="PIRSF" id="PIRSF000185">
    <property type="entry name" value="Glu_DH"/>
    <property type="match status" value="1"/>
</dbReference>
<dbReference type="GO" id="GO:0004354">
    <property type="term" value="F:glutamate dehydrogenase (NADP+) activity"/>
    <property type="evidence" value="ECO:0007669"/>
    <property type="project" value="TreeGrafter"/>
</dbReference>
<dbReference type="CDD" id="cd05313">
    <property type="entry name" value="NAD_bind_2_Glu_DH"/>
    <property type="match status" value="1"/>
</dbReference>
<evidence type="ECO:0000256" key="3">
    <source>
        <dbReference type="ARBA" id="ARBA00012896"/>
    </source>
</evidence>
<evidence type="ECO:0000259" key="10">
    <source>
        <dbReference type="SMART" id="SM00839"/>
    </source>
</evidence>
<feature type="binding site" evidence="7">
    <location>
        <position position="387"/>
    </location>
    <ligand>
        <name>substrate</name>
    </ligand>
</feature>
<feature type="binding site" evidence="7">
    <location>
        <position position="121"/>
    </location>
    <ligand>
        <name>substrate</name>
    </ligand>
</feature>
<dbReference type="FunFam" id="3.40.50.720:FF:000030">
    <property type="entry name" value="Glutamate dehydrogenase"/>
    <property type="match status" value="1"/>
</dbReference>
<evidence type="ECO:0000256" key="8">
    <source>
        <dbReference type="PIRSR" id="PIRSR000185-3"/>
    </source>
</evidence>
<evidence type="ECO:0000256" key="5">
    <source>
        <dbReference type="PIRNR" id="PIRNR000185"/>
    </source>
</evidence>
<dbReference type="InterPro" id="IPR014362">
    <property type="entry name" value="Glu_DH"/>
</dbReference>
<proteinExistence type="inferred from homology"/>
<feature type="active site" description="Proton donor" evidence="6">
    <location>
        <position position="133"/>
    </location>
</feature>
<dbReference type="GO" id="GO:0000166">
    <property type="term" value="F:nucleotide binding"/>
    <property type="evidence" value="ECO:0007669"/>
    <property type="project" value="UniProtKB-KW"/>
</dbReference>
<keyword evidence="4 5" id="KW-0560">Oxidoreductase</keyword>
<dbReference type="PRINTS" id="PR00082">
    <property type="entry name" value="GLFDHDRGNASE"/>
</dbReference>
<dbReference type="InterPro" id="IPR033524">
    <property type="entry name" value="Glu/Leu/Phe/Val_DH_AS"/>
</dbReference>
<accession>A0A2S6FY55</accession>
<dbReference type="Gene3D" id="3.40.50.10860">
    <property type="entry name" value="Leucine Dehydrogenase, chain A, domain 1"/>
    <property type="match status" value="1"/>
</dbReference>
<reference evidence="11 12" key="1">
    <citation type="submission" date="2018-02" db="EMBL/GenBank/DDBJ databases">
        <title>Genomic Encyclopedia of Archaeal and Bacterial Type Strains, Phase II (KMG-II): from individual species to whole genera.</title>
        <authorList>
            <person name="Goeker M."/>
        </authorList>
    </citation>
    <scope>NUCLEOTIDE SEQUENCE [LARGE SCALE GENOMIC DNA]</scope>
    <source>
        <strain evidence="11 12">DSM 15099</strain>
    </source>
</reference>
<dbReference type="Pfam" id="PF00208">
    <property type="entry name" value="ELFV_dehydrog"/>
    <property type="match status" value="1"/>
</dbReference>
<dbReference type="InterPro" id="IPR006095">
    <property type="entry name" value="Glu/Leu/Phe/Val/Trp_DH"/>
</dbReference>
<dbReference type="InterPro" id="IPR036291">
    <property type="entry name" value="NAD(P)-bd_dom_sf"/>
</dbReference>
<comment type="caution">
    <text evidence="11">The sequence shown here is derived from an EMBL/GenBank/DDBJ whole genome shotgun (WGS) entry which is preliminary data.</text>
</comment>
<dbReference type="Pfam" id="PF02812">
    <property type="entry name" value="ELFV_dehydrog_N"/>
    <property type="match status" value="1"/>
</dbReference>
<dbReference type="InterPro" id="IPR050724">
    <property type="entry name" value="Glu_Leu_Phe_Val_DH"/>
</dbReference>
<comment type="subunit">
    <text evidence="2">Homohexamer.</text>
</comment>
<feature type="domain" description="Glutamate/phenylalanine/leucine/valine/L-tryptophan dehydrogenase C-terminal" evidence="10">
    <location>
        <begin position="210"/>
        <end position="453"/>
    </location>
</feature>
<dbReference type="Gene3D" id="1.10.285.10">
    <property type="entry name" value="Glutamate Dehydrogenase, chain A, domain 3"/>
    <property type="match status" value="2"/>
</dbReference>
<evidence type="ECO:0000313" key="11">
    <source>
        <dbReference type="EMBL" id="PPK48409.1"/>
    </source>
</evidence>
<dbReference type="Gene3D" id="3.40.50.720">
    <property type="entry name" value="NAD(P)-binding Rossmann-like Domain"/>
    <property type="match status" value="1"/>
</dbReference>
<feature type="binding site" evidence="7">
    <location>
        <position position="118"/>
    </location>
    <ligand>
        <name>substrate</name>
    </ligand>
</feature>
<evidence type="ECO:0000256" key="2">
    <source>
        <dbReference type="ARBA" id="ARBA00011643"/>
    </source>
</evidence>
<feature type="binding site" evidence="7">
    <location>
        <position position="97"/>
    </location>
    <ligand>
        <name>substrate</name>
    </ligand>
</feature>
<dbReference type="PANTHER" id="PTHR43571">
    <property type="entry name" value="NADP-SPECIFIC GLUTAMATE DEHYDROGENASE 1-RELATED"/>
    <property type="match status" value="1"/>
</dbReference>
<protein>
    <recommendedName>
        <fullName evidence="3 5">Glutamate dehydrogenase</fullName>
    </recommendedName>
</protein>
<dbReference type="InterPro" id="IPR046346">
    <property type="entry name" value="Aminoacid_DH-like_N_sf"/>
</dbReference>
<dbReference type="InterPro" id="IPR033922">
    <property type="entry name" value="NAD_bind_Glu_DH"/>
</dbReference>
<dbReference type="InterPro" id="IPR006097">
    <property type="entry name" value="Glu/Leu/Phe/Val/Trp_DH_dimer"/>
</dbReference>
<dbReference type="SUPFAM" id="SSF51735">
    <property type="entry name" value="NAD(P)-binding Rossmann-fold domains"/>
    <property type="match status" value="1"/>
</dbReference>
<feature type="binding site" evidence="7">
    <location>
        <position position="172"/>
    </location>
    <ligand>
        <name>substrate</name>
    </ligand>
</feature>
<keyword evidence="7" id="KW-0520">NAD</keyword>
<dbReference type="InterPro" id="IPR006096">
    <property type="entry name" value="Glu/Leu/Phe/Val/Trp_DH_C"/>
</dbReference>
<dbReference type="PROSITE" id="PS00074">
    <property type="entry name" value="GLFV_DEHYDROGENASE"/>
    <property type="match status" value="1"/>
</dbReference>
<comment type="similarity">
    <text evidence="1 5 9">Belongs to the Glu/Leu/Phe/Val dehydrogenases family.</text>
</comment>
<dbReference type="GO" id="GO:0005829">
    <property type="term" value="C:cytosol"/>
    <property type="evidence" value="ECO:0007669"/>
    <property type="project" value="TreeGrafter"/>
</dbReference>
<feature type="site" description="Important for catalysis" evidence="8">
    <location>
        <position position="173"/>
    </location>
</feature>
<sequence>MTNETLSPKKYIEQVIVNVKSRNAGEPEFIQAVEEVLESLEPVLENHPEYIEANLLERFCEPERQIMFKVPWVDDQGKVNVNRGFRVQFNGAIGPYKGGLRFHPSVYLGIIKFLGFEQVLKNSLTGLPIGGGKGGADFDPRGRSDGEIRRFCESFMVELYRHIGPDVDVPAGDLGVGAKEIGYMYGYYKRIKGAFENGVLTGKGLSYGGCIGRPEATGAGVTYFCEEMLKHNGTTIKGKTVAISGFGQVAWGVCKTVAELGGKVITISGPDGYVYDKDGVITEEKINYLLEMRNSGRDKAQDYADKFGAKFFKGEKPWGTKADIIIPCATQNDISLEHAKQIVDNDIKFVCEAANMPCTNEALKYFLEKGLIVGPAKAANAGGVAVSALEMAQNSMRLAWTAEEVDVKLHHIMKGIHDNAMNAAESCGFGYNLVAGANIAGFLKVAEAMMLQGIY</sequence>
<dbReference type="Proteomes" id="UP000239863">
    <property type="component" value="Unassembled WGS sequence"/>
</dbReference>
<dbReference type="EMBL" id="PTIS01000007">
    <property type="protein sequence ID" value="PPK48409.1"/>
    <property type="molecule type" value="Genomic_DNA"/>
</dbReference>
<evidence type="ECO:0000256" key="7">
    <source>
        <dbReference type="PIRSR" id="PIRSR000185-2"/>
    </source>
</evidence>
<evidence type="ECO:0000256" key="1">
    <source>
        <dbReference type="ARBA" id="ARBA00006382"/>
    </source>
</evidence>
<dbReference type="SMART" id="SM00839">
    <property type="entry name" value="ELFV_dehydrog"/>
    <property type="match status" value="1"/>
</dbReference>
<keyword evidence="7" id="KW-0547">Nucleotide-binding</keyword>
<evidence type="ECO:0000256" key="9">
    <source>
        <dbReference type="RuleBase" id="RU004417"/>
    </source>
</evidence>
<evidence type="ECO:0000256" key="4">
    <source>
        <dbReference type="ARBA" id="ARBA00023002"/>
    </source>
</evidence>
<dbReference type="AlphaFoldDB" id="A0A2S6FY55"/>
<dbReference type="SUPFAM" id="SSF53223">
    <property type="entry name" value="Aminoacid dehydrogenase-like, N-terminal domain"/>
    <property type="match status" value="1"/>
</dbReference>
<dbReference type="STRING" id="37659.GCA_000703125_02386"/>
<organism evidence="11 12">
    <name type="scientific">Clostridium algidicarnis DSM 15099</name>
    <dbReference type="NCBI Taxonomy" id="1121295"/>
    <lineage>
        <taxon>Bacteria</taxon>
        <taxon>Bacillati</taxon>
        <taxon>Bacillota</taxon>
        <taxon>Clostridia</taxon>
        <taxon>Eubacteriales</taxon>
        <taxon>Clostridiaceae</taxon>
        <taxon>Clostridium</taxon>
    </lineage>
</organism>
<name>A0A2S6FY55_9CLOT</name>
<feature type="binding site" evidence="7">
    <location>
        <position position="217"/>
    </location>
    <ligand>
        <name>NAD(+)</name>
        <dbReference type="ChEBI" id="CHEBI:57540"/>
    </ligand>
</feature>
<dbReference type="NCBIfam" id="NF006929">
    <property type="entry name" value="PRK09414.1"/>
    <property type="match status" value="1"/>
</dbReference>
<dbReference type="OrthoDB" id="9803297at2"/>
<evidence type="ECO:0000313" key="12">
    <source>
        <dbReference type="Proteomes" id="UP000239863"/>
    </source>
</evidence>
<dbReference type="FunFam" id="1.10.285.10:FF:000001">
    <property type="entry name" value="Glutamate dehydrogenase"/>
    <property type="match status" value="1"/>
</dbReference>